<dbReference type="GO" id="GO:0006355">
    <property type="term" value="P:regulation of DNA-templated transcription"/>
    <property type="evidence" value="ECO:0007669"/>
    <property type="project" value="InterPro"/>
</dbReference>
<name>A0A537LF50_9BACT</name>
<dbReference type="AlphaFoldDB" id="A0A537LF50"/>
<dbReference type="InterPro" id="IPR058245">
    <property type="entry name" value="NreC/VraR/RcsB-like_REC"/>
</dbReference>
<dbReference type="EMBL" id="VBAI01000016">
    <property type="protein sequence ID" value="TMJ12708.1"/>
    <property type="molecule type" value="Genomic_DNA"/>
</dbReference>
<gene>
    <name evidence="7" type="ORF">E6G98_02265</name>
    <name evidence="6" type="ORF">E6G99_08630</name>
</gene>
<comment type="caution">
    <text evidence="6">The sequence shown here is derived from an EMBL/GenBank/DDBJ whole genome shotgun (WGS) entry which is preliminary data.</text>
</comment>
<evidence type="ECO:0000256" key="2">
    <source>
        <dbReference type="ARBA" id="ARBA00023125"/>
    </source>
</evidence>
<dbReference type="SUPFAM" id="SSF46894">
    <property type="entry name" value="C-terminal effector domain of the bipartite response regulators"/>
    <property type="match status" value="1"/>
</dbReference>
<dbReference type="Gene3D" id="3.40.50.2300">
    <property type="match status" value="1"/>
</dbReference>
<dbReference type="PROSITE" id="PS50043">
    <property type="entry name" value="HTH_LUXR_2"/>
    <property type="match status" value="1"/>
</dbReference>
<dbReference type="CDD" id="cd17535">
    <property type="entry name" value="REC_NarL-like"/>
    <property type="match status" value="1"/>
</dbReference>
<dbReference type="PROSITE" id="PS50110">
    <property type="entry name" value="RESPONSE_REGULATORY"/>
    <property type="match status" value="1"/>
</dbReference>
<dbReference type="Pfam" id="PF00196">
    <property type="entry name" value="GerE"/>
    <property type="match status" value="1"/>
</dbReference>
<dbReference type="EMBL" id="VBAJ01000223">
    <property type="protein sequence ID" value="TMJ06649.1"/>
    <property type="molecule type" value="Genomic_DNA"/>
</dbReference>
<dbReference type="InterPro" id="IPR016032">
    <property type="entry name" value="Sig_transdc_resp-reg_C-effctor"/>
</dbReference>
<evidence type="ECO:0000256" key="1">
    <source>
        <dbReference type="ARBA" id="ARBA00022553"/>
    </source>
</evidence>
<dbReference type="InterPro" id="IPR000792">
    <property type="entry name" value="Tscrpt_reg_LuxR_C"/>
</dbReference>
<dbReference type="SMART" id="SM00421">
    <property type="entry name" value="HTH_LUXR"/>
    <property type="match status" value="1"/>
</dbReference>
<evidence type="ECO:0000259" key="5">
    <source>
        <dbReference type="PROSITE" id="PS50110"/>
    </source>
</evidence>
<dbReference type="CDD" id="cd06170">
    <property type="entry name" value="LuxR_C_like"/>
    <property type="match status" value="1"/>
</dbReference>
<dbReference type="GO" id="GO:0003677">
    <property type="term" value="F:DNA binding"/>
    <property type="evidence" value="ECO:0007669"/>
    <property type="project" value="UniProtKB-KW"/>
</dbReference>
<dbReference type="Pfam" id="PF00072">
    <property type="entry name" value="Response_reg"/>
    <property type="match status" value="1"/>
</dbReference>
<dbReference type="PANTHER" id="PTHR43214:SF43">
    <property type="entry name" value="TWO-COMPONENT RESPONSE REGULATOR"/>
    <property type="match status" value="1"/>
</dbReference>
<dbReference type="PANTHER" id="PTHR43214">
    <property type="entry name" value="TWO-COMPONENT RESPONSE REGULATOR"/>
    <property type="match status" value="1"/>
</dbReference>
<evidence type="ECO:0000313" key="7">
    <source>
        <dbReference type="EMBL" id="TMJ12708.1"/>
    </source>
</evidence>
<organism evidence="6 9">
    <name type="scientific">Candidatus Segetimicrobium genomatis</name>
    <dbReference type="NCBI Taxonomy" id="2569760"/>
    <lineage>
        <taxon>Bacteria</taxon>
        <taxon>Bacillati</taxon>
        <taxon>Candidatus Sysuimicrobiota</taxon>
        <taxon>Candidatus Sysuimicrobiia</taxon>
        <taxon>Candidatus Sysuimicrobiales</taxon>
        <taxon>Candidatus Segetimicrobiaceae</taxon>
        <taxon>Candidatus Segetimicrobium</taxon>
    </lineage>
</organism>
<evidence type="ECO:0000313" key="9">
    <source>
        <dbReference type="Proteomes" id="UP000318661"/>
    </source>
</evidence>
<sequence length="206" mass="21802">MIRIVVVDDHPVVREGLVASLEDNPEFQVVGAAGSAEDALRLVAAQRPDVILLDLELPGVNGLEAIPGLAAASGASRILILTAYDTDERVLGALRAGAKGYLLKGASLEEIARAIRAVHAGESYLEPRVATKVVAELGPHKRPAALSHREREVLRLVAGGHSNKQIARTLGITERTVKFHVTSILNKMGAENRAQAVALAAQRGLV</sequence>
<dbReference type="SMART" id="SM00448">
    <property type="entry name" value="REC"/>
    <property type="match status" value="1"/>
</dbReference>
<dbReference type="Proteomes" id="UP000318661">
    <property type="component" value="Unassembled WGS sequence"/>
</dbReference>
<accession>A0A537LF50</accession>
<dbReference type="InterPro" id="IPR039420">
    <property type="entry name" value="WalR-like"/>
</dbReference>
<feature type="modified residue" description="4-aspartylphosphate" evidence="3">
    <location>
        <position position="54"/>
    </location>
</feature>
<protein>
    <submittedName>
        <fullName evidence="6">Response regulator transcription factor</fullName>
    </submittedName>
</protein>
<keyword evidence="2" id="KW-0238">DNA-binding</keyword>
<evidence type="ECO:0000259" key="4">
    <source>
        <dbReference type="PROSITE" id="PS50043"/>
    </source>
</evidence>
<keyword evidence="1 3" id="KW-0597">Phosphoprotein</keyword>
<evidence type="ECO:0000256" key="3">
    <source>
        <dbReference type="PROSITE-ProRule" id="PRU00169"/>
    </source>
</evidence>
<proteinExistence type="predicted"/>
<dbReference type="InterPro" id="IPR011006">
    <property type="entry name" value="CheY-like_superfamily"/>
</dbReference>
<evidence type="ECO:0000313" key="6">
    <source>
        <dbReference type="EMBL" id="TMJ06649.1"/>
    </source>
</evidence>
<dbReference type="SUPFAM" id="SSF52172">
    <property type="entry name" value="CheY-like"/>
    <property type="match status" value="1"/>
</dbReference>
<reference evidence="8 9" key="1">
    <citation type="journal article" date="2019" name="Nat. Microbiol.">
        <title>Mediterranean grassland soil C-N compound turnover is dependent on rainfall and depth, and is mediated by genomically divergent microorganisms.</title>
        <authorList>
            <person name="Diamond S."/>
            <person name="Andeer P.F."/>
            <person name="Li Z."/>
            <person name="Crits-Christoph A."/>
            <person name="Burstein D."/>
            <person name="Anantharaman K."/>
            <person name="Lane K.R."/>
            <person name="Thomas B.C."/>
            <person name="Pan C."/>
            <person name="Northen T.R."/>
            <person name="Banfield J.F."/>
        </authorList>
    </citation>
    <scope>NUCLEOTIDE SEQUENCE [LARGE SCALE GENOMIC DNA]</scope>
    <source>
        <strain evidence="7">NP_1</strain>
        <strain evidence="6">NP_2</strain>
    </source>
</reference>
<feature type="domain" description="Response regulatory" evidence="5">
    <location>
        <begin position="3"/>
        <end position="119"/>
    </location>
</feature>
<dbReference type="GO" id="GO:0000160">
    <property type="term" value="P:phosphorelay signal transduction system"/>
    <property type="evidence" value="ECO:0007669"/>
    <property type="project" value="InterPro"/>
</dbReference>
<evidence type="ECO:0000313" key="8">
    <source>
        <dbReference type="Proteomes" id="UP000315217"/>
    </source>
</evidence>
<feature type="domain" description="HTH luxR-type" evidence="4">
    <location>
        <begin position="139"/>
        <end position="204"/>
    </location>
</feature>
<dbReference type="PROSITE" id="PS00622">
    <property type="entry name" value="HTH_LUXR_1"/>
    <property type="match status" value="1"/>
</dbReference>
<dbReference type="InterPro" id="IPR001789">
    <property type="entry name" value="Sig_transdc_resp-reg_receiver"/>
</dbReference>
<dbReference type="PRINTS" id="PR00038">
    <property type="entry name" value="HTHLUXR"/>
</dbReference>
<dbReference type="Proteomes" id="UP000315217">
    <property type="component" value="Unassembled WGS sequence"/>
</dbReference>